<dbReference type="Gene3D" id="3.30.9.10">
    <property type="entry name" value="D-Amino Acid Oxidase, subunit A, domain 2"/>
    <property type="match status" value="1"/>
</dbReference>
<dbReference type="PANTHER" id="PTHR46865">
    <property type="entry name" value="OXIDOREDUCTASE-RELATED"/>
    <property type="match status" value="1"/>
</dbReference>
<evidence type="ECO:0000313" key="2">
    <source>
        <dbReference type="EMBL" id="MDV6301908.1"/>
    </source>
</evidence>
<gene>
    <name evidence="2" type="ORF">R3P93_04960</name>
</gene>
<dbReference type="RefSeq" id="WP_317532522.1">
    <property type="nucleotide sequence ID" value="NZ_JAWLKF010000002.1"/>
</dbReference>
<feature type="domain" description="FAD-binding" evidence="1">
    <location>
        <begin position="4"/>
        <end position="334"/>
    </location>
</feature>
<dbReference type="InterPro" id="IPR036188">
    <property type="entry name" value="FAD/NAD-bd_sf"/>
</dbReference>
<evidence type="ECO:0000259" key="1">
    <source>
        <dbReference type="Pfam" id="PF01494"/>
    </source>
</evidence>
<comment type="caution">
    <text evidence="2">The sequence shown here is derived from an EMBL/GenBank/DDBJ whole genome shotgun (WGS) entry which is preliminary data.</text>
</comment>
<dbReference type="GO" id="GO:0004497">
    <property type="term" value="F:monooxygenase activity"/>
    <property type="evidence" value="ECO:0007669"/>
    <property type="project" value="UniProtKB-KW"/>
</dbReference>
<name>A0ABU4CWR2_9NOCA</name>
<dbReference type="Proteomes" id="UP001186104">
    <property type="component" value="Unassembled WGS sequence"/>
</dbReference>
<dbReference type="InterPro" id="IPR051704">
    <property type="entry name" value="FAD_aromatic-hydroxylase"/>
</dbReference>
<dbReference type="PANTHER" id="PTHR46865:SF2">
    <property type="entry name" value="MONOOXYGENASE"/>
    <property type="match status" value="1"/>
</dbReference>
<dbReference type="SUPFAM" id="SSF51905">
    <property type="entry name" value="FAD/NAD(P)-binding domain"/>
    <property type="match status" value="1"/>
</dbReference>
<reference evidence="2 3" key="1">
    <citation type="submission" date="2023-10" db="EMBL/GenBank/DDBJ databases">
        <title>Development of a sustainable strategy for remediation of hydrocarbon-contaminated territories based on the waste exchange concept.</title>
        <authorList>
            <person name="Krivoruchko A."/>
        </authorList>
    </citation>
    <scope>NUCLEOTIDE SEQUENCE [LARGE SCALE GENOMIC DNA]</scope>
    <source>
        <strain evidence="2 3">IEGM 1327</strain>
    </source>
</reference>
<dbReference type="EMBL" id="JAWLKF010000002">
    <property type="protein sequence ID" value="MDV6301908.1"/>
    <property type="molecule type" value="Genomic_DNA"/>
</dbReference>
<proteinExistence type="predicted"/>
<organism evidence="2 3">
    <name type="scientific">Rhodococcus cerastii</name>
    <dbReference type="NCBI Taxonomy" id="908616"/>
    <lineage>
        <taxon>Bacteria</taxon>
        <taxon>Bacillati</taxon>
        <taxon>Actinomycetota</taxon>
        <taxon>Actinomycetes</taxon>
        <taxon>Mycobacteriales</taxon>
        <taxon>Nocardiaceae</taxon>
        <taxon>Rhodococcus</taxon>
    </lineage>
</organism>
<accession>A0ABU4CWR2</accession>
<dbReference type="InterPro" id="IPR002938">
    <property type="entry name" value="FAD-bd"/>
</dbReference>
<dbReference type="Gene3D" id="3.50.50.60">
    <property type="entry name" value="FAD/NAD(P)-binding domain"/>
    <property type="match status" value="1"/>
</dbReference>
<evidence type="ECO:0000313" key="3">
    <source>
        <dbReference type="Proteomes" id="UP001186104"/>
    </source>
</evidence>
<dbReference type="Pfam" id="PF01494">
    <property type="entry name" value="FAD_binding_3"/>
    <property type="match status" value="1"/>
</dbReference>
<keyword evidence="3" id="KW-1185">Reference proteome</keyword>
<protein>
    <submittedName>
        <fullName evidence="2">FAD-dependent monooxygenase</fullName>
    </submittedName>
</protein>
<keyword evidence="2" id="KW-0560">Oxidoreductase</keyword>
<keyword evidence="2" id="KW-0503">Monooxygenase</keyword>
<sequence>MTSRVLVTGASIAGPTVAFWLDRAGFEVTVLERSPHLRLGGQNIDVRGSGREVLRRMGLDATLLANGTTEKGTRFVDHADATIAAFPAGDGSHDGPTAELEILRGEFARILVESAGPRTEYRYGDRVVGVTQDAAGVDVTFATGTADRFDLVLFADGIRSSSRELVFAGEAETTPVGLYTAYGVLPKGPSDDGWWRWYNAPGSRVANLRPDNLGTTRFSLSWVSADSGYEGASTERVITALRSTFADVGWEVPRILDSLGPDSELYVDYLAQVKAPRWSDGRIGMLGDAAWCATPLSGMGTTLSVTGAYVLAGELARASDHRAGFEAFEARMRPFVDQAQKLPPGVPRVAHPKTSVGVAAFRTALRLAGSKPVQAVSSKFLGPDAATLELPDYEFDNAG</sequence>
<dbReference type="PRINTS" id="PR00420">
    <property type="entry name" value="RNGMNOXGNASE"/>
</dbReference>